<dbReference type="InterPro" id="IPR009081">
    <property type="entry name" value="PP-bd_ACP"/>
</dbReference>
<evidence type="ECO:0000259" key="7">
    <source>
        <dbReference type="PROSITE" id="PS50075"/>
    </source>
</evidence>
<dbReference type="PROSITE" id="PS50075">
    <property type="entry name" value="CARRIER"/>
    <property type="match status" value="1"/>
</dbReference>
<evidence type="ECO:0000256" key="4">
    <source>
        <dbReference type="ARBA" id="ARBA00023315"/>
    </source>
</evidence>
<dbReference type="PROSITE" id="PS52004">
    <property type="entry name" value="KS3_2"/>
    <property type="match status" value="1"/>
</dbReference>
<protein>
    <submittedName>
        <fullName evidence="9">Acyl transferase</fullName>
    </submittedName>
</protein>
<dbReference type="GO" id="GO:0006633">
    <property type="term" value="P:fatty acid biosynthetic process"/>
    <property type="evidence" value="ECO:0007669"/>
    <property type="project" value="InterPro"/>
</dbReference>
<keyword evidence="2" id="KW-0597">Phosphoprotein</keyword>
<dbReference type="RefSeq" id="WP_013128057.1">
    <property type="nucleotide sequence ID" value="NC_014158.1"/>
</dbReference>
<dbReference type="SUPFAM" id="SSF52151">
    <property type="entry name" value="FabD/lysophospholipase-like"/>
    <property type="match status" value="1"/>
</dbReference>
<dbReference type="SUPFAM" id="SSF55048">
    <property type="entry name" value="Probable ACP-binding domain of malonyl-CoA ACP transacylase"/>
    <property type="match status" value="1"/>
</dbReference>
<dbReference type="Gene3D" id="3.40.366.10">
    <property type="entry name" value="Malonyl-Coenzyme A Acyl Carrier Protein, domain 2"/>
    <property type="match status" value="1"/>
</dbReference>
<dbReference type="HOGENOM" id="CLU_000022_16_6_11"/>
<dbReference type="KEGG" id="tpr:Tpau_3479"/>
<proteinExistence type="predicted"/>
<evidence type="ECO:0000313" key="10">
    <source>
        <dbReference type="Proteomes" id="UP000001213"/>
    </source>
</evidence>
<dbReference type="SMART" id="SM00823">
    <property type="entry name" value="PKS_PP"/>
    <property type="match status" value="1"/>
</dbReference>
<dbReference type="SUPFAM" id="SSF53901">
    <property type="entry name" value="Thiolase-like"/>
    <property type="match status" value="1"/>
</dbReference>
<evidence type="ECO:0000256" key="1">
    <source>
        <dbReference type="ARBA" id="ARBA00022450"/>
    </source>
</evidence>
<dbReference type="STRING" id="521096.Tpau_3479"/>
<dbReference type="eggNOG" id="COG3321">
    <property type="taxonomic scope" value="Bacteria"/>
</dbReference>
<dbReference type="CDD" id="cd00833">
    <property type="entry name" value="PKS"/>
    <property type="match status" value="1"/>
</dbReference>
<dbReference type="InterPro" id="IPR018201">
    <property type="entry name" value="Ketoacyl_synth_AS"/>
</dbReference>
<keyword evidence="5" id="KW-0175">Coiled coil</keyword>
<feature type="compositionally biased region" description="Polar residues" evidence="6">
    <location>
        <begin position="1035"/>
        <end position="1047"/>
    </location>
</feature>
<evidence type="ECO:0000256" key="6">
    <source>
        <dbReference type="SAM" id="MobiDB-lite"/>
    </source>
</evidence>
<evidence type="ECO:0000256" key="2">
    <source>
        <dbReference type="ARBA" id="ARBA00022553"/>
    </source>
</evidence>
<feature type="region of interest" description="Disordered" evidence="6">
    <location>
        <begin position="897"/>
        <end position="930"/>
    </location>
</feature>
<dbReference type="SMART" id="SM00827">
    <property type="entry name" value="PKS_AT"/>
    <property type="match status" value="1"/>
</dbReference>
<dbReference type="Gene3D" id="1.10.1200.10">
    <property type="entry name" value="ACP-like"/>
    <property type="match status" value="1"/>
</dbReference>
<dbReference type="PANTHER" id="PTHR43775:SF51">
    <property type="entry name" value="INACTIVE PHENOLPHTHIOCEROL SYNTHESIS POLYKETIDE SYNTHASE TYPE I PKS1-RELATED"/>
    <property type="match status" value="1"/>
</dbReference>
<feature type="domain" description="Ketosynthase family 3 (KS3)" evidence="8">
    <location>
        <begin position="38"/>
        <end position="453"/>
    </location>
</feature>
<reference evidence="10" key="1">
    <citation type="submission" date="2010-03" db="EMBL/GenBank/DDBJ databases">
        <title>The complete chromosome of Tsukamurella paurometabola DSM 20162.</title>
        <authorList>
            <consortium name="US DOE Joint Genome Institute (JGI-PGF)"/>
            <person name="Lucas S."/>
            <person name="Copeland A."/>
            <person name="Lapidus A."/>
            <person name="Glavina del Rio T."/>
            <person name="Dalin E."/>
            <person name="Tice H."/>
            <person name="Bruce D."/>
            <person name="Goodwin L."/>
            <person name="Pitluck S."/>
            <person name="Kyrpides N."/>
            <person name="Mavromatis K."/>
            <person name="Ivanova N."/>
            <person name="Mikhailova N."/>
            <person name="Munk A.C."/>
            <person name="Brettin T."/>
            <person name="Detter J.C."/>
            <person name="Tapia R."/>
            <person name="Han C."/>
            <person name="Larimer F."/>
            <person name="Land M."/>
            <person name="Hauser L."/>
            <person name="Markowitz V."/>
            <person name="Cheng J.-F."/>
            <person name="Hugenholtz P."/>
            <person name="Woyke T."/>
            <person name="Wu D."/>
            <person name="Jando M."/>
            <person name="Brambilla E."/>
            <person name="Klenk H.-P."/>
            <person name="Eisen J.A."/>
        </authorList>
    </citation>
    <scope>NUCLEOTIDE SEQUENCE [LARGE SCALE GENOMIC DNA]</scope>
    <source>
        <strain evidence="10">ATCC 8368 / DSM 20162 / CCUG 35730 / CIP 100753 / JCM 10117 / KCTC 9821 / NBRC 16120 / NCIMB 702349 / NCTC 13040</strain>
    </source>
</reference>
<organism evidence="9 10">
    <name type="scientific">Tsukamurella paurometabola (strain ATCC 8368 / DSM 20162 / CCUG 35730 / CIP 100753 / JCM 10117 / KCTC 9821 / NBRC 16120 / NCIMB 702349 / NCTC 13040)</name>
    <name type="common">Corynebacterium paurometabolum</name>
    <dbReference type="NCBI Taxonomy" id="521096"/>
    <lineage>
        <taxon>Bacteria</taxon>
        <taxon>Bacillati</taxon>
        <taxon>Actinomycetota</taxon>
        <taxon>Actinomycetes</taxon>
        <taxon>Mycobacteriales</taxon>
        <taxon>Tsukamurellaceae</taxon>
        <taxon>Tsukamurella</taxon>
    </lineage>
</organism>
<dbReference type="InterPro" id="IPR016039">
    <property type="entry name" value="Thiolase-like"/>
</dbReference>
<dbReference type="PROSITE" id="PS00606">
    <property type="entry name" value="KS3_1"/>
    <property type="match status" value="1"/>
</dbReference>
<dbReference type="SMART" id="SM00825">
    <property type="entry name" value="PKS_KS"/>
    <property type="match status" value="1"/>
</dbReference>
<dbReference type="InterPro" id="IPR050091">
    <property type="entry name" value="PKS_NRPS_Biosynth_Enz"/>
</dbReference>
<dbReference type="GO" id="GO:0031177">
    <property type="term" value="F:phosphopantetheine binding"/>
    <property type="evidence" value="ECO:0007669"/>
    <property type="project" value="InterPro"/>
</dbReference>
<dbReference type="GO" id="GO:0004315">
    <property type="term" value="F:3-oxoacyl-[acyl-carrier-protein] synthase activity"/>
    <property type="evidence" value="ECO:0007669"/>
    <property type="project" value="InterPro"/>
</dbReference>
<dbReference type="InterPro" id="IPR020841">
    <property type="entry name" value="PKS_Beta-ketoAc_synthase_dom"/>
</dbReference>
<dbReference type="Proteomes" id="UP000001213">
    <property type="component" value="Chromosome"/>
</dbReference>
<feature type="coiled-coil region" evidence="5">
    <location>
        <begin position="9"/>
        <end position="36"/>
    </location>
</feature>
<dbReference type="InterPro" id="IPR020806">
    <property type="entry name" value="PKS_PP-bd"/>
</dbReference>
<dbReference type="PANTHER" id="PTHR43775">
    <property type="entry name" value="FATTY ACID SYNTHASE"/>
    <property type="match status" value="1"/>
</dbReference>
<name>D5UX41_TSUPD</name>
<gene>
    <name evidence="9" type="ordered locus">Tpau_3479</name>
</gene>
<dbReference type="Pfam" id="PF00550">
    <property type="entry name" value="PP-binding"/>
    <property type="match status" value="1"/>
</dbReference>
<evidence type="ECO:0000256" key="3">
    <source>
        <dbReference type="ARBA" id="ARBA00022679"/>
    </source>
</evidence>
<dbReference type="Pfam" id="PF02801">
    <property type="entry name" value="Ketoacyl-synt_C"/>
    <property type="match status" value="1"/>
</dbReference>
<dbReference type="InterPro" id="IPR036736">
    <property type="entry name" value="ACP-like_sf"/>
</dbReference>
<dbReference type="InterPro" id="IPR016036">
    <property type="entry name" value="Malonyl_transacylase_ACP-bd"/>
</dbReference>
<dbReference type="SUPFAM" id="SSF47336">
    <property type="entry name" value="ACP-like"/>
    <property type="match status" value="1"/>
</dbReference>
<dbReference type="InterPro" id="IPR014031">
    <property type="entry name" value="Ketoacyl_synth_C"/>
</dbReference>
<dbReference type="Pfam" id="PF00109">
    <property type="entry name" value="ketoacyl-synt"/>
    <property type="match status" value="1"/>
</dbReference>
<keyword evidence="1" id="KW-0596">Phosphopantetheine</keyword>
<dbReference type="SMART" id="SM01294">
    <property type="entry name" value="PKS_PP_betabranch"/>
    <property type="match status" value="1"/>
</dbReference>
<dbReference type="GO" id="GO:0004312">
    <property type="term" value="F:fatty acid synthase activity"/>
    <property type="evidence" value="ECO:0007669"/>
    <property type="project" value="TreeGrafter"/>
</dbReference>
<dbReference type="InterPro" id="IPR032821">
    <property type="entry name" value="PKS_assoc"/>
</dbReference>
<accession>D5UX41</accession>
<evidence type="ECO:0000259" key="8">
    <source>
        <dbReference type="PROSITE" id="PS52004"/>
    </source>
</evidence>
<evidence type="ECO:0000313" key="9">
    <source>
        <dbReference type="EMBL" id="ADG80060.1"/>
    </source>
</evidence>
<sequence>MSEASEITAAQLLDRLKKAAVDLKQARDDLRGLRAAANEPIAIVGMGCRFGGGIDSPTDLWEAACAGEETVENFPTDRGWPEFDSASRRGSFLRDAAGFDAGFFGIGGYEATAMDPQQRHALEIAWEAIEDARIDPRSLRGSRTAVYLGATSFGYGGDYLGAGDGLAGHLVTGNVTSVLSGRISYLLGLTGPAVTLDTACSSALYAVHLAMAALRSRESDLALAGGITVMSTPGVFAEFTRQGGLAADGRCKSFSATADGTGWGEGAGVVVLQRLSDAMAQGRRVHAVIRAGAVNQDGASNGMTAPSGAAQRAVITAALHAAGLAAEDVDAVEAHGTGTVLGDPIEASAVLGTYGQGRPPGRPLWLGSIKPNIGHTQAAAGAGSLIKAAFMVGTGVLPPSLHSGTPSGVVDWSSGAVELLTREQRFPDAGRERRVGVSGFGISGTNVHLIVEQAPGDPIGDAGVQAVPRAIVPVVYSGRTTAAARRAAQALAARLSEAAGAEGAGLLRDLAFSQITTRAHHEERAVVLADSAPAAVAALRTPPATVRALAEPRPVFLFPGQGAQWAGMGTDLLEGSPIFAERFAQCAAALAEYTDHSPYEGLRAAATVDTVQPTLFAMMVSLAHLWAAHGVRPTALIGHSQGEIAAAVVAGALSLDDGARIVAVRSRALVPACGNGGMAAIAAAPGVVEDLLASRHWDIDIAGRNGPTSTVVSGPSDQLERLRSELLARDIRCWIIDVDYASHGRQMDQLRERLRRDIGPVTARSTATPFFSTVTGTEIDTARMDSDYWFANLRNPVLLQDAVTAAHDRGHRAFVEISPHPVLNIALLSTLEQCASTPTAVLATLRRDQGSSDDFLRSLADAYCAGLPVDFAGYLAGGRPTDVPHYPFEHRRYWYTPPRRTGGEGGDDIGGAATLDLPEPDDSGSESSDHEAAAFAAEIRSLGAARGRRAVVAVVLEALASALGADAASDLAADRSFLDLGVGSLAAVALRTALSARTGLALSTTIAFEFPTPAALAEHVHSRLTGEADAPAAGTESSATEQTGASRSQDAAILAELAQLTEVDDDDIFAALDRELG</sequence>
<reference evidence="9 10" key="2">
    <citation type="journal article" date="2011" name="Stand. Genomic Sci.">
        <title>Complete genome sequence of Tsukamurella paurometabola type strain (no. 33).</title>
        <authorList>
            <person name="Munk A.C."/>
            <person name="Lapidus A."/>
            <person name="Lucas S."/>
            <person name="Nolan M."/>
            <person name="Tice H."/>
            <person name="Cheng J.F."/>
            <person name="Del Rio T.G."/>
            <person name="Goodwin L."/>
            <person name="Pitluck S."/>
            <person name="Liolios K."/>
            <person name="Huntemann M."/>
            <person name="Ivanova N."/>
            <person name="Mavromatis K."/>
            <person name="Mikhailova N."/>
            <person name="Pati A."/>
            <person name="Chen A."/>
            <person name="Palaniappan K."/>
            <person name="Tapia R."/>
            <person name="Han C."/>
            <person name="Land M."/>
            <person name="Hauser L."/>
            <person name="Chang Y.J."/>
            <person name="Jeffries C.D."/>
            <person name="Brettin T."/>
            <person name="Yasawong M."/>
            <person name="Brambilla E.M."/>
            <person name="Rohde M."/>
            <person name="Sikorski J."/>
            <person name="Goker M."/>
            <person name="Detter J.C."/>
            <person name="Woyke T."/>
            <person name="Bristow J."/>
            <person name="Eisen J.A."/>
            <person name="Markowitz V."/>
            <person name="Hugenholtz P."/>
            <person name="Kyrpides N.C."/>
            <person name="Klenk H.P."/>
        </authorList>
    </citation>
    <scope>NUCLEOTIDE SEQUENCE [LARGE SCALE GENOMIC DNA]</scope>
    <source>
        <strain evidence="10">ATCC 8368 / DSM 20162 / CCUG 35730 / CIP 100753 / JCM 10117 / KCTC 9821 / NBRC 16120 / NCIMB 702349 / NCTC 13040</strain>
    </source>
</reference>
<dbReference type="InterPro" id="IPR016035">
    <property type="entry name" value="Acyl_Trfase/lysoPLipase"/>
</dbReference>
<dbReference type="Pfam" id="PF00698">
    <property type="entry name" value="Acyl_transf_1"/>
    <property type="match status" value="1"/>
</dbReference>
<feature type="region of interest" description="Disordered" evidence="6">
    <location>
        <begin position="1027"/>
        <end position="1047"/>
    </location>
</feature>
<evidence type="ECO:0000256" key="5">
    <source>
        <dbReference type="SAM" id="Coils"/>
    </source>
</evidence>
<dbReference type="Pfam" id="PF16197">
    <property type="entry name" value="KAsynt_C_assoc"/>
    <property type="match status" value="1"/>
</dbReference>
<dbReference type="InterPro" id="IPR014030">
    <property type="entry name" value="Ketoacyl_synth_N"/>
</dbReference>
<dbReference type="InterPro" id="IPR014043">
    <property type="entry name" value="Acyl_transferase_dom"/>
</dbReference>
<dbReference type="InterPro" id="IPR001227">
    <property type="entry name" value="Ac_transferase_dom_sf"/>
</dbReference>
<keyword evidence="10" id="KW-1185">Reference proteome</keyword>
<keyword evidence="4" id="KW-0012">Acyltransferase</keyword>
<feature type="domain" description="Carrier" evidence="7">
    <location>
        <begin position="949"/>
        <end position="1024"/>
    </location>
</feature>
<dbReference type="Gene3D" id="3.40.47.10">
    <property type="match status" value="1"/>
</dbReference>
<dbReference type="AlphaFoldDB" id="D5UX41"/>
<dbReference type="EMBL" id="CP001966">
    <property type="protein sequence ID" value="ADG80060.1"/>
    <property type="molecule type" value="Genomic_DNA"/>
</dbReference>
<dbReference type="Gene3D" id="3.30.70.3290">
    <property type="match status" value="1"/>
</dbReference>
<keyword evidence="3 9" id="KW-0808">Transferase</keyword>